<dbReference type="STRING" id="123899.SAMEA3906487_00131"/>
<dbReference type="PATRIC" id="fig|123899.6.peg.120"/>
<name>A0A157PTL5_9BORD</name>
<reference evidence="1 2" key="1">
    <citation type="submission" date="2016-04" db="EMBL/GenBank/DDBJ databases">
        <authorList>
            <consortium name="Pathogen Informatics"/>
        </authorList>
    </citation>
    <scope>NUCLEOTIDE SEQUENCE [LARGE SCALE GENOMIC DNA]</scope>
    <source>
        <strain evidence="1 2">H044680328</strain>
    </source>
</reference>
<dbReference type="Proteomes" id="UP000076825">
    <property type="component" value="Chromosome 1"/>
</dbReference>
<organism evidence="1 2">
    <name type="scientific">Bordetella trematum</name>
    <dbReference type="NCBI Taxonomy" id="123899"/>
    <lineage>
        <taxon>Bacteria</taxon>
        <taxon>Pseudomonadati</taxon>
        <taxon>Pseudomonadota</taxon>
        <taxon>Betaproteobacteria</taxon>
        <taxon>Burkholderiales</taxon>
        <taxon>Alcaligenaceae</taxon>
        <taxon>Bordetella</taxon>
    </lineage>
</organism>
<dbReference type="AlphaFoldDB" id="A0A157PTL5"/>
<keyword evidence="2" id="KW-1185">Reference proteome</keyword>
<dbReference type="EMBL" id="LT546645">
    <property type="protein sequence ID" value="SAI66173.1"/>
    <property type="molecule type" value="Genomic_DNA"/>
</dbReference>
<dbReference type="KEGG" id="btrm:SAMEA390648700131"/>
<evidence type="ECO:0000313" key="2">
    <source>
        <dbReference type="Proteomes" id="UP000076825"/>
    </source>
</evidence>
<evidence type="ECO:0000313" key="1">
    <source>
        <dbReference type="EMBL" id="SAI66173.1"/>
    </source>
</evidence>
<proteinExistence type="predicted"/>
<accession>A0A157PTL5</accession>
<sequence length="696" mass="75016">MVAVDDQRGRTVGGLAAGLGQIGTASERLQREQDTAWVSKAASDDQIKWLQRLNELQTAAAPGAPGFTPSLIKEFDDYSAQALENAPENARPFYREQLIRQRSYLGQRAVEFEARSQRDFITSQYQAGMESDAATIALDPAQYRERRAARVAALQTSSLPDAVKAKLLGESEAALAYAAGAATIDRDPRGAMAAFEAGSRGEAMPVGFDWVRQLDADRIQQLRTRANTQADRLDNRDRVEADRIQARAGRALGEMDKQIASGLPPKTEDMVRWAGMTMGTEFEAGYRERMAGFEDVQKVLRMPPADQQAFIERRRVELERGGGNSTDKANLDRLEKAVEADGALRRDQPLSWIARRAGVASPALDMRLLSTPDGAAQIGPVLRDRADAIRGLQGSHPAGAVNMRPLPPAEAEQLTETFKAASPREKQRMLGNLYWAAGEHDTYQGIMDQIDGADPFLARLGRLSGSLEEGKLQGNWFSPDVLQSAGDVVATAIAGDEILKAGGKVGSLSYPLPKDDEFTQAIADQVGDLYRGVAAGDSSASEFLHDAYAVKAYYLGRAAQEGDLSPDVNSDRLSQAITAVLGQTVDFHGNGRVQAPWGMSESDFMARANTAVFRELNARGMQEKMGRSMSSVGLIGVGAGAYALTLGGMPVLDPQSKDLVIITMTPDNDAGRDEFGGQLGDLIPNPAADAMAGVQQ</sequence>
<gene>
    <name evidence="1" type="ORF">SAMEA3906487_00131</name>
</gene>
<evidence type="ECO:0008006" key="3">
    <source>
        <dbReference type="Google" id="ProtNLM"/>
    </source>
</evidence>
<protein>
    <recommendedName>
        <fullName evidence="3">Phage protein</fullName>
    </recommendedName>
</protein>